<name>A0A7V8EJ12_PSEPU</name>
<accession>A0A7V8EJ12</accession>
<protein>
    <submittedName>
        <fullName evidence="1">Uncharacterized protein</fullName>
    </submittedName>
</protein>
<comment type="caution">
    <text evidence="1">The sequence shown here is derived from an EMBL/GenBank/DDBJ whole genome shotgun (WGS) entry which is preliminary data.</text>
</comment>
<dbReference type="AlphaFoldDB" id="A0A7V8EJ12"/>
<dbReference type="EMBL" id="WOWR01000005">
    <property type="protein sequence ID" value="KAF0255655.1"/>
    <property type="molecule type" value="Genomic_DNA"/>
</dbReference>
<dbReference type="Proteomes" id="UP000442695">
    <property type="component" value="Unassembled WGS sequence"/>
</dbReference>
<reference evidence="1 2" key="1">
    <citation type="submission" date="2019-12" db="EMBL/GenBank/DDBJ databases">
        <authorList>
            <person name="Woiski C."/>
        </authorList>
    </citation>
    <scope>NUCLEOTIDE SEQUENCE [LARGE SCALE GENOMIC DNA]</scope>
    <source>
        <strain evidence="1 2">BOE100</strain>
    </source>
</reference>
<gene>
    <name evidence="1" type="ORF">GN299_06080</name>
</gene>
<evidence type="ECO:0000313" key="1">
    <source>
        <dbReference type="EMBL" id="KAF0255655.1"/>
    </source>
</evidence>
<dbReference type="RefSeq" id="WP_156858549.1">
    <property type="nucleotide sequence ID" value="NZ_WOWR01000005.1"/>
</dbReference>
<evidence type="ECO:0000313" key="2">
    <source>
        <dbReference type="Proteomes" id="UP000442695"/>
    </source>
</evidence>
<organism evidence="1 2">
    <name type="scientific">Pseudomonas putida</name>
    <name type="common">Arthrobacter siderocapsulatus</name>
    <dbReference type="NCBI Taxonomy" id="303"/>
    <lineage>
        <taxon>Bacteria</taxon>
        <taxon>Pseudomonadati</taxon>
        <taxon>Pseudomonadota</taxon>
        <taxon>Gammaproteobacteria</taxon>
        <taxon>Pseudomonadales</taxon>
        <taxon>Pseudomonadaceae</taxon>
        <taxon>Pseudomonas</taxon>
    </lineage>
</organism>
<proteinExistence type="predicted"/>
<sequence>MTDINFEKLYSDATAQVIKGGVSAELIPSLAEMKHDILEGEQCEQIPSPSFEDFYDWWNHYSIMHQLENGYSADDLIPVLRVAYDALVASGELCTRTTI</sequence>